<dbReference type="EMBL" id="FOLQ01000001">
    <property type="protein sequence ID" value="SFB88354.1"/>
    <property type="molecule type" value="Genomic_DNA"/>
</dbReference>
<dbReference type="Proteomes" id="UP000198598">
    <property type="component" value="Unassembled WGS sequence"/>
</dbReference>
<evidence type="ECO:0000313" key="2">
    <source>
        <dbReference type="Proteomes" id="UP000198598"/>
    </source>
</evidence>
<evidence type="ECO:0000313" key="1">
    <source>
        <dbReference type="EMBL" id="SFB88354.1"/>
    </source>
</evidence>
<dbReference type="RefSeq" id="WP_093822436.1">
    <property type="nucleotide sequence ID" value="NZ_FOLQ01000001.1"/>
</dbReference>
<accession>A0A1I1EMM1</accession>
<proteinExistence type="predicted"/>
<sequence length="76" mass="9177">MKPAKEFLQRYPLPSHFKPDDLDLLAAFMETYSTYCCLNAVHETYHKLIGRIDAKWDKRLEKQANRLQEMIRQYEK</sequence>
<protein>
    <submittedName>
        <fullName evidence="1">Uncharacterized protein</fullName>
    </submittedName>
</protein>
<keyword evidence="2" id="KW-1185">Reference proteome</keyword>
<organism evidence="1 2">
    <name type="scientific">Spirosoma endophyticum</name>
    <dbReference type="NCBI Taxonomy" id="662367"/>
    <lineage>
        <taxon>Bacteria</taxon>
        <taxon>Pseudomonadati</taxon>
        <taxon>Bacteroidota</taxon>
        <taxon>Cytophagia</taxon>
        <taxon>Cytophagales</taxon>
        <taxon>Cytophagaceae</taxon>
        <taxon>Spirosoma</taxon>
    </lineage>
</organism>
<reference evidence="1 2" key="1">
    <citation type="submission" date="2016-10" db="EMBL/GenBank/DDBJ databases">
        <authorList>
            <person name="de Groot N.N."/>
        </authorList>
    </citation>
    <scope>NUCLEOTIDE SEQUENCE [LARGE SCALE GENOMIC DNA]</scope>
    <source>
        <strain evidence="1 2">DSM 26130</strain>
    </source>
</reference>
<gene>
    <name evidence="1" type="ORF">SAMN05216167_1019</name>
</gene>
<name>A0A1I1EMM1_9BACT</name>
<dbReference type="AlphaFoldDB" id="A0A1I1EMM1"/>